<gene>
    <name evidence="1" type="ORF">DVJ83_15915</name>
</gene>
<name>A0A345ILR9_9DEIO</name>
<evidence type="ECO:0000313" key="1">
    <source>
        <dbReference type="EMBL" id="AXH00642.1"/>
    </source>
</evidence>
<dbReference type="EMBL" id="CP031163">
    <property type="protein sequence ID" value="AXH00642.1"/>
    <property type="molecule type" value="Genomic_DNA"/>
</dbReference>
<sequence>MYDVSDLSYVPVSTTEYQQTCGFRPNLSNPRLSWVMLNPQTGKVMTYRHREVRHENVLMALSRGWEVYLIEREDLDEWKSDVALGDVRLLALETLYRIVLPDEQLGEDPSEEEVLSLCRTLKLV</sequence>
<geneLocation type="plasmid" evidence="2">
    <name>pdrdi</name>
</geneLocation>
<dbReference type="AlphaFoldDB" id="A0A345ILR9"/>
<proteinExistence type="predicted"/>
<organism evidence="1 2">
    <name type="scientific">Deinococcus wulumuqiensis</name>
    <dbReference type="NCBI Taxonomy" id="980427"/>
    <lineage>
        <taxon>Bacteria</taxon>
        <taxon>Thermotogati</taxon>
        <taxon>Deinococcota</taxon>
        <taxon>Deinococci</taxon>
        <taxon>Deinococcales</taxon>
        <taxon>Deinococcaceae</taxon>
        <taxon>Deinococcus</taxon>
    </lineage>
</organism>
<accession>A0A345ILR9</accession>
<keyword evidence="1" id="KW-0614">Plasmid</keyword>
<dbReference type="RefSeq" id="WP_114673297.1">
    <property type="nucleotide sequence ID" value="NZ_CP031163.1"/>
</dbReference>
<evidence type="ECO:0000313" key="2">
    <source>
        <dbReference type="Proteomes" id="UP000253744"/>
    </source>
</evidence>
<reference evidence="1 2" key="1">
    <citation type="submission" date="2018-07" db="EMBL/GenBank/DDBJ databases">
        <title>Complete Genome and Methylome Analysis of Deinococcus wulumuqiensis NEB 479.</title>
        <authorList>
            <person name="Fomenkov A."/>
            <person name="Luyten Y."/>
            <person name="Vincze T."/>
            <person name="Anton B.P."/>
            <person name="Clark T."/>
            <person name="Roberts R.J."/>
            <person name="Morgan R.D."/>
        </authorList>
    </citation>
    <scope>NUCLEOTIDE SEQUENCE [LARGE SCALE GENOMIC DNA]</scope>
    <source>
        <strain evidence="1 2">NEB 479</strain>
        <plasmid evidence="2">Plasmid pdrdi</plasmid>
    </source>
</reference>
<dbReference type="KEGG" id="dwu:DVJ83_15915"/>
<dbReference type="Proteomes" id="UP000253744">
    <property type="component" value="Plasmid pDrdI"/>
</dbReference>
<protein>
    <submittedName>
        <fullName evidence="1">Uncharacterized protein</fullName>
    </submittedName>
</protein>